<organism evidence="2 3">
    <name type="scientific">Neurospora tetrasperma (strain FGSC 2508 / ATCC MYA-4615 / P0657)</name>
    <dbReference type="NCBI Taxonomy" id="510951"/>
    <lineage>
        <taxon>Eukaryota</taxon>
        <taxon>Fungi</taxon>
        <taxon>Dikarya</taxon>
        <taxon>Ascomycota</taxon>
        <taxon>Pezizomycotina</taxon>
        <taxon>Sordariomycetes</taxon>
        <taxon>Sordariomycetidae</taxon>
        <taxon>Sordariales</taxon>
        <taxon>Sordariaceae</taxon>
        <taxon>Neurospora</taxon>
    </lineage>
</organism>
<dbReference type="AlphaFoldDB" id="F8MRX0"/>
<feature type="compositionally biased region" description="Low complexity" evidence="1">
    <location>
        <begin position="32"/>
        <end position="42"/>
    </location>
</feature>
<protein>
    <submittedName>
        <fullName evidence="2">Uncharacterized protein</fullName>
    </submittedName>
</protein>
<dbReference type="KEGG" id="nte:NEUTE1DRAFT117617"/>
<evidence type="ECO:0000313" key="2">
    <source>
        <dbReference type="EMBL" id="EGO54964.1"/>
    </source>
</evidence>
<evidence type="ECO:0000256" key="1">
    <source>
        <dbReference type="SAM" id="MobiDB-lite"/>
    </source>
</evidence>
<feature type="compositionally biased region" description="Basic residues" evidence="1">
    <location>
        <begin position="1"/>
        <end position="22"/>
    </location>
</feature>
<evidence type="ECO:0000313" key="3">
    <source>
        <dbReference type="Proteomes" id="UP000008065"/>
    </source>
</evidence>
<dbReference type="EMBL" id="GL891306">
    <property type="protein sequence ID" value="EGO54964.1"/>
    <property type="molecule type" value="Genomic_DNA"/>
</dbReference>
<proteinExistence type="predicted"/>
<dbReference type="Proteomes" id="UP000008065">
    <property type="component" value="Unassembled WGS sequence"/>
</dbReference>
<sequence>MTRRPKVRWRRLPGGGRGRRRARSDPCVVALPSPSASASSSPQSPPTNTVYDPITTKYVSS</sequence>
<gene>
    <name evidence="2" type="ORF">NEUTE1DRAFT_117617</name>
</gene>
<dbReference type="VEuPathDB" id="FungiDB:NEUTE1DRAFT_117617"/>
<reference evidence="3" key="1">
    <citation type="journal article" date="2011" name="Genetics">
        <title>Massive changes in genome architecture accompany the transition to self-fertility in the filamentous fungus Neurospora tetrasperma.</title>
        <authorList>
            <person name="Ellison C.E."/>
            <person name="Stajich J.E."/>
            <person name="Jacobson D.J."/>
            <person name="Natvig D.O."/>
            <person name="Lapidus A."/>
            <person name="Foster B."/>
            <person name="Aerts A."/>
            <person name="Riley R."/>
            <person name="Lindquist E.A."/>
            <person name="Grigoriev I.V."/>
            <person name="Taylor J.W."/>
        </authorList>
    </citation>
    <scope>NUCLEOTIDE SEQUENCE [LARGE SCALE GENOMIC DNA]</scope>
    <source>
        <strain evidence="3">FGSC 2508 / P0657</strain>
    </source>
</reference>
<dbReference type="GeneID" id="20823338"/>
<feature type="region of interest" description="Disordered" evidence="1">
    <location>
        <begin position="1"/>
        <end position="61"/>
    </location>
</feature>
<dbReference type="RefSeq" id="XP_009852858.1">
    <property type="nucleotide sequence ID" value="XM_009854556.1"/>
</dbReference>
<accession>F8MRX0</accession>
<name>F8MRX0_NEUT8</name>
<keyword evidence="3" id="KW-1185">Reference proteome</keyword>
<dbReference type="HOGENOM" id="CLU_2923196_0_0_1"/>